<evidence type="ECO:0000313" key="4">
    <source>
        <dbReference type="Proteomes" id="UP000095751"/>
    </source>
</evidence>
<dbReference type="AlphaFoldDB" id="A0A1E7F8P4"/>
<dbReference type="KEGG" id="fcy:FRACYDRAFT_241056"/>
<accession>A0A1E7F8P4</accession>
<name>A0A1E7F8P4_9STRA</name>
<evidence type="ECO:0000256" key="2">
    <source>
        <dbReference type="SAM" id="SignalP"/>
    </source>
</evidence>
<evidence type="ECO:0000256" key="1">
    <source>
        <dbReference type="SAM" id="MobiDB-lite"/>
    </source>
</evidence>
<keyword evidence="2" id="KW-0732">Signal</keyword>
<feature type="signal peptide" evidence="2">
    <location>
        <begin position="1"/>
        <end position="21"/>
    </location>
</feature>
<gene>
    <name evidence="3" type="ORF">FRACYDRAFT_241056</name>
</gene>
<dbReference type="EMBL" id="KV784360">
    <property type="protein sequence ID" value="OEU14509.1"/>
    <property type="molecule type" value="Genomic_DNA"/>
</dbReference>
<proteinExistence type="predicted"/>
<reference evidence="3 4" key="1">
    <citation type="submission" date="2016-09" db="EMBL/GenBank/DDBJ databases">
        <title>Extensive genetic diversity and differential bi-allelic expression allows diatom success in the polar Southern Ocean.</title>
        <authorList>
            <consortium name="DOE Joint Genome Institute"/>
            <person name="Mock T."/>
            <person name="Otillar R.P."/>
            <person name="Strauss J."/>
            <person name="Dupont C."/>
            <person name="Frickenhaus S."/>
            <person name="Maumus F."/>
            <person name="Mcmullan M."/>
            <person name="Sanges R."/>
            <person name="Schmutz J."/>
            <person name="Toseland A."/>
            <person name="Valas R."/>
            <person name="Veluchamy A."/>
            <person name="Ward B.J."/>
            <person name="Allen A."/>
            <person name="Barry K."/>
            <person name="Falciatore A."/>
            <person name="Ferrante M."/>
            <person name="Fortunato A.E."/>
            <person name="Gloeckner G."/>
            <person name="Gruber A."/>
            <person name="Hipkin R."/>
            <person name="Janech M."/>
            <person name="Kroth P."/>
            <person name="Leese F."/>
            <person name="Lindquist E."/>
            <person name="Lyon B.R."/>
            <person name="Martin J."/>
            <person name="Mayer C."/>
            <person name="Parker M."/>
            <person name="Quesneville H."/>
            <person name="Raymond J."/>
            <person name="Uhlig C."/>
            <person name="Valentin K.U."/>
            <person name="Worden A.Z."/>
            <person name="Armbrust E.V."/>
            <person name="Bowler C."/>
            <person name="Green B."/>
            <person name="Moulton V."/>
            <person name="Van Oosterhout C."/>
            <person name="Grigoriev I."/>
        </authorList>
    </citation>
    <scope>NUCLEOTIDE SEQUENCE [LARGE SCALE GENOMIC DNA]</scope>
    <source>
        <strain evidence="3 4">CCMP1102</strain>
    </source>
</reference>
<sequence>MKSISIVTTFTLLLLIEPTAGFMFIVRNTCSSLPVITTKTSRFPVFGFVKVDYSTTTTTRRYNNNVENSKQQQQQQENEASSIIKENEYGDGGGFDLDDIASMKELRQLSSDVGGPEFGEEMSLEKARDILWTYVEETAEDDIDDMCLGQLGGLMVSFNKGVEIPEEFDIEQARDFVWEFIVKDVACSVNELGYNTSNNCECFSCSNIIMGSEYTLLSAVSRNSYSGEGCGPNMKLRLVMAVKLDMVNDLVLDNGQGLRLTIPGNSDVDGVGININTRNSNAKI</sequence>
<keyword evidence="4" id="KW-1185">Reference proteome</keyword>
<evidence type="ECO:0000313" key="3">
    <source>
        <dbReference type="EMBL" id="OEU14509.1"/>
    </source>
</evidence>
<dbReference type="Proteomes" id="UP000095751">
    <property type="component" value="Unassembled WGS sequence"/>
</dbReference>
<organism evidence="3 4">
    <name type="scientific">Fragilariopsis cylindrus CCMP1102</name>
    <dbReference type="NCBI Taxonomy" id="635003"/>
    <lineage>
        <taxon>Eukaryota</taxon>
        <taxon>Sar</taxon>
        <taxon>Stramenopiles</taxon>
        <taxon>Ochrophyta</taxon>
        <taxon>Bacillariophyta</taxon>
        <taxon>Bacillariophyceae</taxon>
        <taxon>Bacillariophycidae</taxon>
        <taxon>Bacillariales</taxon>
        <taxon>Bacillariaceae</taxon>
        <taxon>Fragilariopsis</taxon>
    </lineage>
</organism>
<dbReference type="InParanoid" id="A0A1E7F8P4"/>
<protein>
    <submittedName>
        <fullName evidence="3">Uncharacterized protein</fullName>
    </submittedName>
</protein>
<feature type="region of interest" description="Disordered" evidence="1">
    <location>
        <begin position="60"/>
        <end position="80"/>
    </location>
</feature>
<feature type="chain" id="PRO_5009192819" evidence="2">
    <location>
        <begin position="22"/>
        <end position="284"/>
    </location>
</feature>